<feature type="compositionally biased region" description="Basic and acidic residues" evidence="2">
    <location>
        <begin position="212"/>
        <end position="224"/>
    </location>
</feature>
<gene>
    <name evidence="4" type="ORF">FY550_09375</name>
</gene>
<keyword evidence="3" id="KW-1133">Transmembrane helix</keyword>
<feature type="compositionally biased region" description="Low complexity" evidence="2">
    <location>
        <begin position="22"/>
        <end position="63"/>
    </location>
</feature>
<dbReference type="Pfam" id="PF11351">
    <property type="entry name" value="GTA_holin_3TM"/>
    <property type="match status" value="1"/>
</dbReference>
<feature type="coiled-coil region" evidence="1">
    <location>
        <begin position="101"/>
        <end position="128"/>
    </location>
</feature>
<feature type="region of interest" description="Disordered" evidence="2">
    <location>
        <begin position="212"/>
        <end position="238"/>
    </location>
</feature>
<reference evidence="4 5" key="1">
    <citation type="submission" date="2019-08" db="EMBL/GenBank/DDBJ databases">
        <title>Complete genome sequence of Kushneria sp. YCWA18, a halophilic phosphate-solubilizing bacterium isolated from Daqiao saltern in China.</title>
        <authorList>
            <person name="Du G.-X."/>
            <person name="Qu L.-Y."/>
        </authorList>
    </citation>
    <scope>NUCLEOTIDE SEQUENCE [LARGE SCALE GENOMIC DNA]</scope>
    <source>
        <strain evidence="4 5">YCWA18</strain>
    </source>
</reference>
<sequence length="238" mass="25110">MRSLIVSVGSSLASMNPGAEPISSDGTSISSDGTSISSDGTSISSDGTSISSDGTSISSDGTSISSDGISISSDGALTMGVISDSIGKTIGAVAGPVLDIIDQTVEDKDQAERLKRRIQSEVIDQQSKSLKARVSVIKAEAESKSAIARDWRPILMLMIVAIMGNNYILAPYLDWIFDSGLMLDLPAQMWTLLKLGVGGYVAGESARKVASDWQRGKAEKERARQGIYQNAKTEDNND</sequence>
<dbReference type="Proteomes" id="UP000322553">
    <property type="component" value="Chromosome"/>
</dbReference>
<proteinExistence type="predicted"/>
<dbReference type="InterPro" id="IPR021497">
    <property type="entry name" value="GTA_holin_3TM"/>
</dbReference>
<accession>A0A5C0ZZY8</accession>
<keyword evidence="5" id="KW-1185">Reference proteome</keyword>
<evidence type="ECO:0000313" key="4">
    <source>
        <dbReference type="EMBL" id="QEL11327.1"/>
    </source>
</evidence>
<dbReference type="AlphaFoldDB" id="A0A5C0ZZY8"/>
<keyword evidence="3" id="KW-0812">Transmembrane</keyword>
<evidence type="ECO:0000313" key="5">
    <source>
        <dbReference type="Proteomes" id="UP000322553"/>
    </source>
</evidence>
<keyword evidence="3" id="KW-0472">Membrane</keyword>
<protein>
    <recommendedName>
        <fullName evidence="6">Holin</fullName>
    </recommendedName>
</protein>
<name>A0A5C0ZZY8_9GAMM</name>
<evidence type="ECO:0000256" key="3">
    <source>
        <dbReference type="SAM" id="Phobius"/>
    </source>
</evidence>
<dbReference type="EMBL" id="CP043420">
    <property type="protein sequence ID" value="QEL11327.1"/>
    <property type="molecule type" value="Genomic_DNA"/>
</dbReference>
<evidence type="ECO:0008006" key="6">
    <source>
        <dbReference type="Google" id="ProtNLM"/>
    </source>
</evidence>
<dbReference type="KEGG" id="kuy:FY550_09375"/>
<evidence type="ECO:0000256" key="1">
    <source>
        <dbReference type="SAM" id="Coils"/>
    </source>
</evidence>
<organism evidence="4 5">
    <name type="scientific">Kushneria phosphatilytica</name>
    <dbReference type="NCBI Taxonomy" id="657387"/>
    <lineage>
        <taxon>Bacteria</taxon>
        <taxon>Pseudomonadati</taxon>
        <taxon>Pseudomonadota</taxon>
        <taxon>Gammaproteobacteria</taxon>
        <taxon>Oceanospirillales</taxon>
        <taxon>Halomonadaceae</taxon>
        <taxon>Kushneria</taxon>
    </lineage>
</organism>
<feature type="region of interest" description="Disordered" evidence="2">
    <location>
        <begin position="15"/>
        <end position="63"/>
    </location>
</feature>
<feature type="transmembrane region" description="Helical" evidence="3">
    <location>
        <begin position="154"/>
        <end position="173"/>
    </location>
</feature>
<evidence type="ECO:0000256" key="2">
    <source>
        <dbReference type="SAM" id="MobiDB-lite"/>
    </source>
</evidence>
<keyword evidence="1" id="KW-0175">Coiled coil</keyword>